<dbReference type="AlphaFoldDB" id="A0A1I0H4F5"/>
<name>A0A1I0H4F5_THASX</name>
<reference evidence="1 2" key="1">
    <citation type="submission" date="2016-10" db="EMBL/GenBank/DDBJ databases">
        <authorList>
            <person name="de Groot N.N."/>
        </authorList>
    </citation>
    <scope>NUCLEOTIDE SEQUENCE [LARGE SCALE GENOMIC DNA]</scope>
    <source>
        <strain evidence="1 2">DSM 19706</strain>
    </source>
</reference>
<proteinExistence type="predicted"/>
<dbReference type="Proteomes" id="UP000199308">
    <property type="component" value="Unassembled WGS sequence"/>
</dbReference>
<sequence>MTIQTNSPPSIIKIDVPDKLIGIIENLYSYYENKVDLGFYFISVDTKVTLSNILETKKIDREQADELFEVSCMVLGFADALKILFVQKEKSAPEKNLYNYWLIFHFIMKNILLRFMHGISLNQANDH</sequence>
<keyword evidence="2" id="KW-1185">Reference proteome</keyword>
<evidence type="ECO:0000313" key="2">
    <source>
        <dbReference type="Proteomes" id="UP000199308"/>
    </source>
</evidence>
<organism evidence="1 2">
    <name type="scientific">Thalassotalea agarivorans</name>
    <name type="common">Thalassomonas agarivorans</name>
    <dbReference type="NCBI Taxonomy" id="349064"/>
    <lineage>
        <taxon>Bacteria</taxon>
        <taxon>Pseudomonadati</taxon>
        <taxon>Pseudomonadota</taxon>
        <taxon>Gammaproteobacteria</taxon>
        <taxon>Alteromonadales</taxon>
        <taxon>Colwelliaceae</taxon>
        <taxon>Thalassotalea</taxon>
    </lineage>
</organism>
<evidence type="ECO:0000313" key="1">
    <source>
        <dbReference type="EMBL" id="SET78477.1"/>
    </source>
</evidence>
<accession>A0A1I0H4F5</accession>
<dbReference type="STRING" id="349064.SAMN05660429_02681"/>
<dbReference type="RefSeq" id="WP_093331503.1">
    <property type="nucleotide sequence ID" value="NZ_AP027363.1"/>
</dbReference>
<dbReference type="EMBL" id="FOHK01000014">
    <property type="protein sequence ID" value="SET78477.1"/>
    <property type="molecule type" value="Genomic_DNA"/>
</dbReference>
<protein>
    <submittedName>
        <fullName evidence="1">Uncharacterized protein</fullName>
    </submittedName>
</protein>
<gene>
    <name evidence="1" type="ORF">SAMN05660429_02681</name>
</gene>